<reference evidence="2" key="1">
    <citation type="submission" date="2017-03" db="EMBL/GenBank/DDBJ databases">
        <title>The mitochondrial genome of the carnivorous plant Utricularia reniformis (Lentibulariaceae): structure, comparative analysis and evolutionary landmarks.</title>
        <authorList>
            <person name="Silva S.R."/>
            <person name="Alvarenga D.O."/>
            <person name="Michael T.P."/>
            <person name="Miranda V.F.O."/>
            <person name="Varani A.M."/>
        </authorList>
    </citation>
    <scope>NUCLEOTIDE SEQUENCE</scope>
</reference>
<keyword evidence="1" id="KW-0812">Transmembrane</keyword>
<evidence type="ECO:0000313" key="2">
    <source>
        <dbReference type="EMBL" id="ART32282.1"/>
    </source>
</evidence>
<accession>A0A1Y0B4D8</accession>
<keyword evidence="2" id="KW-0496">Mitochondrion</keyword>
<geneLocation type="mitochondrion" evidence="2"/>
<gene>
    <name evidence="2" type="ORF">AEK19_MT2131</name>
</gene>
<keyword evidence="1" id="KW-1133">Transmembrane helix</keyword>
<sequence>MVPSNRIRFNWLLIQRVNLQVQPSHLKNSKCKYLENVFHFSIILSNSLWNSNPNSIYFHLHYVSITALLLFDFSMPIRFVFLPFHFHFIDI</sequence>
<evidence type="ECO:0000256" key="1">
    <source>
        <dbReference type="SAM" id="Phobius"/>
    </source>
</evidence>
<feature type="transmembrane region" description="Helical" evidence="1">
    <location>
        <begin position="56"/>
        <end position="81"/>
    </location>
</feature>
<dbReference type="EMBL" id="KY774314">
    <property type="protein sequence ID" value="ART32282.1"/>
    <property type="molecule type" value="Genomic_DNA"/>
</dbReference>
<name>A0A1Y0B4D8_9LAMI</name>
<keyword evidence="1" id="KW-0472">Membrane</keyword>
<proteinExistence type="predicted"/>
<dbReference type="AlphaFoldDB" id="A0A1Y0B4D8"/>
<organism evidence="2">
    <name type="scientific">Utricularia reniformis</name>
    <dbReference type="NCBI Taxonomy" id="192314"/>
    <lineage>
        <taxon>Eukaryota</taxon>
        <taxon>Viridiplantae</taxon>
        <taxon>Streptophyta</taxon>
        <taxon>Embryophyta</taxon>
        <taxon>Tracheophyta</taxon>
        <taxon>Spermatophyta</taxon>
        <taxon>Magnoliopsida</taxon>
        <taxon>eudicotyledons</taxon>
        <taxon>Gunneridae</taxon>
        <taxon>Pentapetalae</taxon>
        <taxon>asterids</taxon>
        <taxon>lamiids</taxon>
        <taxon>Lamiales</taxon>
        <taxon>Lentibulariaceae</taxon>
        <taxon>Utricularia</taxon>
    </lineage>
</organism>
<protein>
    <submittedName>
        <fullName evidence="2">Uncharacterized protein</fullName>
    </submittedName>
</protein>